<feature type="binding site" evidence="6">
    <location>
        <position position="102"/>
    </location>
    <ligand>
        <name>(6R)-10-formyltetrahydrofolate</name>
        <dbReference type="ChEBI" id="CHEBI:195366"/>
    </ligand>
</feature>
<dbReference type="Gene3D" id="3.40.50.170">
    <property type="entry name" value="Formyl transferase, N-terminal domain"/>
    <property type="match status" value="1"/>
</dbReference>
<feature type="active site" description="Proton donor" evidence="6">
    <location>
        <position position="104"/>
    </location>
</feature>
<feature type="binding site" evidence="6">
    <location>
        <begin position="13"/>
        <end position="15"/>
    </location>
    <ligand>
        <name>N(1)-(5-phospho-beta-D-ribosyl)glycinamide</name>
        <dbReference type="ChEBI" id="CHEBI:143788"/>
    </ligand>
</feature>
<comment type="caution">
    <text evidence="8">The sequence shown here is derived from an EMBL/GenBank/DDBJ whole genome shotgun (WGS) entry which is preliminary data.</text>
</comment>
<accession>A0A6N6RG07</accession>
<dbReference type="GO" id="GO:0004644">
    <property type="term" value="F:phosphoribosylglycinamide formyltransferase activity"/>
    <property type="evidence" value="ECO:0007669"/>
    <property type="project" value="UniProtKB-UniRule"/>
</dbReference>
<feature type="site" description="Raises pKa of active site His" evidence="6">
    <location>
        <position position="145"/>
    </location>
</feature>
<feature type="binding site" evidence="6">
    <location>
        <begin position="85"/>
        <end position="88"/>
    </location>
    <ligand>
        <name>(6R)-10-formyltetrahydrofolate</name>
        <dbReference type="ChEBI" id="CHEBI:195366"/>
    </ligand>
</feature>
<evidence type="ECO:0000259" key="7">
    <source>
        <dbReference type="Pfam" id="PF00551"/>
    </source>
</evidence>
<comment type="catalytic activity">
    <reaction evidence="5 6">
        <text>N(1)-(5-phospho-beta-D-ribosyl)glycinamide + (6R)-10-formyltetrahydrofolate = N(2)-formyl-N(1)-(5-phospho-beta-D-ribosyl)glycinamide + (6S)-5,6,7,8-tetrahydrofolate + H(+)</text>
        <dbReference type="Rhea" id="RHEA:15053"/>
        <dbReference type="ChEBI" id="CHEBI:15378"/>
        <dbReference type="ChEBI" id="CHEBI:57453"/>
        <dbReference type="ChEBI" id="CHEBI:143788"/>
        <dbReference type="ChEBI" id="CHEBI:147286"/>
        <dbReference type="ChEBI" id="CHEBI:195366"/>
        <dbReference type="EC" id="2.1.2.2"/>
    </reaction>
</comment>
<dbReference type="UniPathway" id="UPA00074">
    <property type="reaction ID" value="UER00126"/>
</dbReference>
<evidence type="ECO:0000256" key="3">
    <source>
        <dbReference type="ARBA" id="ARBA00022755"/>
    </source>
</evidence>
<dbReference type="EC" id="2.1.2.2" evidence="6"/>
<comment type="caution">
    <text evidence="6">Lacks conserved residue(s) required for the propagation of feature annotation.</text>
</comment>
<dbReference type="Pfam" id="PF00551">
    <property type="entry name" value="Formyl_trans_N"/>
    <property type="match status" value="1"/>
</dbReference>
<dbReference type="InterPro" id="IPR036477">
    <property type="entry name" value="Formyl_transf_N_sf"/>
</dbReference>
<dbReference type="AlphaFoldDB" id="A0A6N6RG07"/>
<keyword evidence="2 6" id="KW-0808">Transferase</keyword>
<name>A0A6N6RG07_9FLAO</name>
<organism evidence="8 9">
    <name type="scientific">Phaeocystidibacter luteus</name>
    <dbReference type="NCBI Taxonomy" id="911197"/>
    <lineage>
        <taxon>Bacteria</taxon>
        <taxon>Pseudomonadati</taxon>
        <taxon>Bacteroidota</taxon>
        <taxon>Flavobacteriia</taxon>
        <taxon>Flavobacteriales</taxon>
        <taxon>Phaeocystidibacteraceae</taxon>
        <taxon>Phaeocystidibacter</taxon>
    </lineage>
</organism>
<evidence type="ECO:0000256" key="1">
    <source>
        <dbReference type="ARBA" id="ARBA00005054"/>
    </source>
</evidence>
<dbReference type="CDD" id="cd08645">
    <property type="entry name" value="FMT_core_GART"/>
    <property type="match status" value="1"/>
</dbReference>
<proteinExistence type="inferred from homology"/>
<dbReference type="GO" id="GO:0005829">
    <property type="term" value="C:cytosol"/>
    <property type="evidence" value="ECO:0007669"/>
    <property type="project" value="TreeGrafter"/>
</dbReference>
<evidence type="ECO:0000313" key="9">
    <source>
        <dbReference type="Proteomes" id="UP000468650"/>
    </source>
</evidence>
<dbReference type="EMBL" id="WBVO01000005">
    <property type="protein sequence ID" value="KAB2810124.1"/>
    <property type="molecule type" value="Genomic_DNA"/>
</dbReference>
<dbReference type="RefSeq" id="WP_151667268.1">
    <property type="nucleotide sequence ID" value="NZ_WBVO01000005.1"/>
</dbReference>
<evidence type="ECO:0000313" key="8">
    <source>
        <dbReference type="EMBL" id="KAB2810124.1"/>
    </source>
</evidence>
<comment type="function">
    <text evidence="6">Catalyzes the transfer of a formyl group from 10-formyltetrahydrofolate to 5-phospho-ribosyl-glycinamide (GAR), producing 5-phospho-ribosyl-N-formylglycinamide (FGAR) and tetrahydrofolate.</text>
</comment>
<evidence type="ECO:0000256" key="2">
    <source>
        <dbReference type="ARBA" id="ARBA00022679"/>
    </source>
</evidence>
<gene>
    <name evidence="6" type="primary">purN</name>
    <name evidence="8" type="ORF">F8C67_07765</name>
</gene>
<dbReference type="Proteomes" id="UP000468650">
    <property type="component" value="Unassembled WGS sequence"/>
</dbReference>
<comment type="pathway">
    <text evidence="1 6">Purine metabolism; IMP biosynthesis via de novo pathway; N(2)-formyl-N(1)-(5-phospho-D-ribosyl)glycinamide from N(1)-(5-phospho-D-ribosyl)glycinamide (10-formyl THF route): step 1/1.</text>
</comment>
<dbReference type="OrthoDB" id="9806170at2"/>
<dbReference type="InterPro" id="IPR001555">
    <property type="entry name" value="GART_AS"/>
</dbReference>
<keyword evidence="3 6" id="KW-0658">Purine biosynthesis</keyword>
<comment type="similarity">
    <text evidence="4 6">Belongs to the GART family.</text>
</comment>
<sequence length="187" mass="20422">MSRKIVIFASGSGSNAEQIVDYFKNSKDVEVSAFFTNNPLAGVLERGKRLGLPTVQFSPSAVKNGSVLGMLVDLNPDLIVLAGYLKLIPESWVKAFPNRIINIHPALLPKHGGKGMYGMNVHKAVVESGDSESGITIHYVTEHYDEGAPIFQASVQVSPSDSPEEVQKKVQVLEHKHYPEVIEKLLS</sequence>
<keyword evidence="9" id="KW-1185">Reference proteome</keyword>
<dbReference type="InterPro" id="IPR004607">
    <property type="entry name" value="GART"/>
</dbReference>
<dbReference type="SUPFAM" id="SSF53328">
    <property type="entry name" value="Formyltransferase"/>
    <property type="match status" value="1"/>
</dbReference>
<evidence type="ECO:0000256" key="5">
    <source>
        <dbReference type="ARBA" id="ARBA00047664"/>
    </source>
</evidence>
<dbReference type="HAMAP" id="MF_01930">
    <property type="entry name" value="PurN"/>
    <property type="match status" value="1"/>
</dbReference>
<evidence type="ECO:0000256" key="6">
    <source>
        <dbReference type="HAMAP-Rule" id="MF_01930"/>
    </source>
</evidence>
<dbReference type="PANTHER" id="PTHR43369:SF2">
    <property type="entry name" value="PHOSPHORIBOSYLGLYCINAMIDE FORMYLTRANSFERASE"/>
    <property type="match status" value="1"/>
</dbReference>
<reference evidence="8 9" key="1">
    <citation type="submission" date="2019-09" db="EMBL/GenBank/DDBJ databases">
        <title>Genomes of family Cryomorphaceae.</title>
        <authorList>
            <person name="Bowman J.P."/>
        </authorList>
    </citation>
    <scope>NUCLEOTIDE SEQUENCE [LARGE SCALE GENOMIC DNA]</scope>
    <source>
        <strain evidence="8 9">LMG 25704</strain>
    </source>
</reference>
<dbReference type="PANTHER" id="PTHR43369">
    <property type="entry name" value="PHOSPHORIBOSYLGLYCINAMIDE FORMYLTRANSFERASE"/>
    <property type="match status" value="1"/>
</dbReference>
<dbReference type="GO" id="GO:0006189">
    <property type="term" value="P:'de novo' IMP biosynthetic process"/>
    <property type="evidence" value="ECO:0007669"/>
    <property type="project" value="UniProtKB-UniRule"/>
</dbReference>
<dbReference type="InterPro" id="IPR002376">
    <property type="entry name" value="Formyl_transf_N"/>
</dbReference>
<evidence type="ECO:0000256" key="4">
    <source>
        <dbReference type="ARBA" id="ARBA00038440"/>
    </source>
</evidence>
<protein>
    <recommendedName>
        <fullName evidence="6">Phosphoribosylglycinamide formyltransferase</fullName>
        <ecNumber evidence="6">2.1.2.2</ecNumber>
    </recommendedName>
    <alternativeName>
        <fullName evidence="6">5'-phosphoribosylglycinamide transformylase</fullName>
    </alternativeName>
    <alternativeName>
        <fullName evidence="6">GAR transformylase</fullName>
        <shortName evidence="6">GART</shortName>
    </alternativeName>
</protein>
<feature type="domain" description="Formyl transferase N-terminal" evidence="7">
    <location>
        <begin position="4"/>
        <end position="182"/>
    </location>
</feature>
<dbReference type="PROSITE" id="PS00373">
    <property type="entry name" value="GART"/>
    <property type="match status" value="1"/>
</dbReference>